<evidence type="ECO:0000313" key="8">
    <source>
        <dbReference type="EMBL" id="OBZ76438.1"/>
    </source>
</evidence>
<dbReference type="EC" id="3.6.1.23" evidence="4"/>
<dbReference type="OrthoDB" id="419889at2759"/>
<evidence type="ECO:0000256" key="3">
    <source>
        <dbReference type="ARBA" id="ARBA00011233"/>
    </source>
</evidence>
<dbReference type="GO" id="GO:0046081">
    <property type="term" value="P:dUTP catabolic process"/>
    <property type="evidence" value="ECO:0007669"/>
    <property type="project" value="InterPro"/>
</dbReference>
<dbReference type="InterPro" id="IPR029054">
    <property type="entry name" value="dUTPase-like"/>
</dbReference>
<feature type="non-terminal residue" evidence="8">
    <location>
        <position position="1"/>
    </location>
</feature>
<gene>
    <name evidence="8" type="primary">DUT</name>
    <name evidence="8" type="ORF">A0H81_03818</name>
</gene>
<dbReference type="PANTHER" id="PTHR11241:SF0">
    <property type="entry name" value="DEOXYURIDINE 5'-TRIPHOSPHATE NUCLEOTIDOHYDROLASE"/>
    <property type="match status" value="1"/>
</dbReference>
<evidence type="ECO:0000256" key="5">
    <source>
        <dbReference type="ARBA" id="ARBA00023080"/>
    </source>
</evidence>
<dbReference type="OMA" id="PLFNHHC"/>
<dbReference type="GO" id="GO:0004170">
    <property type="term" value="F:dUTP diphosphatase activity"/>
    <property type="evidence" value="ECO:0007669"/>
    <property type="project" value="UniProtKB-EC"/>
</dbReference>
<comment type="caution">
    <text evidence="8">The sequence shown here is derived from an EMBL/GenBank/DDBJ whole genome shotgun (WGS) entry which is preliminary data.</text>
</comment>
<reference evidence="8 9" key="1">
    <citation type="submission" date="2016-03" db="EMBL/GenBank/DDBJ databases">
        <title>Whole genome sequencing of Grifola frondosa 9006-11.</title>
        <authorList>
            <person name="Min B."/>
            <person name="Park H."/>
            <person name="Kim J.-G."/>
            <person name="Cho H."/>
            <person name="Oh Y.-L."/>
            <person name="Kong W.-S."/>
            <person name="Choi I.-G."/>
        </authorList>
    </citation>
    <scope>NUCLEOTIDE SEQUENCE [LARGE SCALE GENOMIC DNA]</scope>
    <source>
        <strain evidence="8 9">9006-11</strain>
    </source>
</reference>
<keyword evidence="5" id="KW-0546">Nucleotide metabolism</keyword>
<comment type="similarity">
    <text evidence="2">Belongs to the dUTPase family.</text>
</comment>
<keyword evidence="8" id="KW-0378">Hydrolase</keyword>
<feature type="region of interest" description="Disordered" evidence="6">
    <location>
        <begin position="41"/>
        <end position="69"/>
    </location>
</feature>
<dbReference type="SUPFAM" id="SSF51283">
    <property type="entry name" value="dUTPase-like"/>
    <property type="match status" value="1"/>
</dbReference>
<dbReference type="PANTHER" id="PTHR11241">
    <property type="entry name" value="DEOXYURIDINE 5'-TRIPHOSPHATE NUCLEOTIDOHYDROLASE"/>
    <property type="match status" value="1"/>
</dbReference>
<comment type="subunit">
    <text evidence="3">Homotrimer.</text>
</comment>
<dbReference type="AlphaFoldDB" id="A0A1C7MHZ7"/>
<feature type="domain" description="dUTPase-like" evidence="7">
    <location>
        <begin position="89"/>
        <end position="214"/>
    </location>
</feature>
<evidence type="ECO:0000313" key="9">
    <source>
        <dbReference type="Proteomes" id="UP000092993"/>
    </source>
</evidence>
<dbReference type="Pfam" id="PF00692">
    <property type="entry name" value="dUTPase"/>
    <property type="match status" value="1"/>
</dbReference>
<protein>
    <recommendedName>
        <fullName evidence="4">dUTP diphosphatase</fullName>
        <ecNumber evidence="4">3.6.1.23</ecNumber>
    </recommendedName>
</protein>
<dbReference type="InterPro" id="IPR008181">
    <property type="entry name" value="dUTPase"/>
</dbReference>
<evidence type="ECO:0000259" key="7">
    <source>
        <dbReference type="Pfam" id="PF00692"/>
    </source>
</evidence>
<comment type="pathway">
    <text evidence="1">Pyrimidine metabolism; dUMP biosynthesis; dUMP from dCTP (dUTP route): step 2/2.</text>
</comment>
<dbReference type="GO" id="GO:0000287">
    <property type="term" value="F:magnesium ion binding"/>
    <property type="evidence" value="ECO:0007669"/>
    <property type="project" value="InterPro"/>
</dbReference>
<feature type="non-terminal residue" evidence="8">
    <location>
        <position position="219"/>
    </location>
</feature>
<organism evidence="8 9">
    <name type="scientific">Grifola frondosa</name>
    <name type="common">Maitake</name>
    <name type="synonym">Polyporus frondosus</name>
    <dbReference type="NCBI Taxonomy" id="5627"/>
    <lineage>
        <taxon>Eukaryota</taxon>
        <taxon>Fungi</taxon>
        <taxon>Dikarya</taxon>
        <taxon>Basidiomycota</taxon>
        <taxon>Agaricomycotina</taxon>
        <taxon>Agaricomycetes</taxon>
        <taxon>Polyporales</taxon>
        <taxon>Grifolaceae</taxon>
        <taxon>Grifola</taxon>
    </lineage>
</organism>
<evidence type="ECO:0000256" key="2">
    <source>
        <dbReference type="ARBA" id="ARBA00006581"/>
    </source>
</evidence>
<dbReference type="InterPro" id="IPR036157">
    <property type="entry name" value="dUTPase-like_sf"/>
</dbReference>
<evidence type="ECO:0000256" key="4">
    <source>
        <dbReference type="ARBA" id="ARBA00012379"/>
    </source>
</evidence>
<dbReference type="EMBL" id="LUGG01000003">
    <property type="protein sequence ID" value="OBZ76438.1"/>
    <property type="molecule type" value="Genomic_DNA"/>
</dbReference>
<name>A0A1C7MHZ7_GRIFR</name>
<keyword evidence="9" id="KW-1185">Reference proteome</keyword>
<dbReference type="Proteomes" id="UP000092993">
    <property type="component" value="Unassembled WGS sequence"/>
</dbReference>
<evidence type="ECO:0000256" key="1">
    <source>
        <dbReference type="ARBA" id="ARBA00005142"/>
    </source>
</evidence>
<dbReference type="Gene3D" id="2.70.40.10">
    <property type="match status" value="1"/>
</dbReference>
<accession>A0A1C7MHZ7</accession>
<evidence type="ECO:0000256" key="6">
    <source>
        <dbReference type="SAM" id="MobiDB-lite"/>
    </source>
</evidence>
<dbReference type="GO" id="GO:0006226">
    <property type="term" value="P:dUMP biosynthetic process"/>
    <property type="evidence" value="ECO:0007669"/>
    <property type="project" value="InterPro"/>
</dbReference>
<proteinExistence type="inferred from homology"/>
<sequence length="219" mass="23823">SDTTIGRRDSLVAAVARCWHDIVTAELTRFGAPTTRPIFSLPRHANNSHAYPMSEEPQVKKRKMSSASENGNLELAPVSSLLIKRHSEKAKLPTRGSALAAGYDLYRTKSHSSARKALVDTQISLLYQQGPMVASRLAVFFTLYLRSGVTSASKFMIDTGAGVIDADYRGVDFVVEEGDRIAQLILERVYTPEVLEVENLDETLRGAGGFGSTGGHIAL</sequence>
<dbReference type="STRING" id="5627.A0A1C7MHZ7"/>